<dbReference type="CDD" id="cd13399">
    <property type="entry name" value="Slt35-like"/>
    <property type="match status" value="1"/>
</dbReference>
<organism evidence="2">
    <name type="scientific">hydrothermal vent metagenome</name>
    <dbReference type="NCBI Taxonomy" id="652676"/>
    <lineage>
        <taxon>unclassified sequences</taxon>
        <taxon>metagenomes</taxon>
        <taxon>ecological metagenomes</taxon>
    </lineage>
</organism>
<dbReference type="AlphaFoldDB" id="A0A1W1BYN2"/>
<keyword evidence="2" id="KW-0378">Hydrolase</keyword>
<dbReference type="PANTHER" id="PTHR30163">
    <property type="entry name" value="MEMBRANE-BOUND LYTIC MUREIN TRANSGLYCOSYLASE B"/>
    <property type="match status" value="1"/>
</dbReference>
<proteinExistence type="predicted"/>
<protein>
    <submittedName>
        <fullName evidence="2">Membrane-bound lytic murein transglycosylase B</fullName>
        <ecNumber evidence="2">3.2.1.-</ecNumber>
    </submittedName>
</protein>
<dbReference type="SUPFAM" id="SSF53955">
    <property type="entry name" value="Lysozyme-like"/>
    <property type="match status" value="1"/>
</dbReference>
<dbReference type="PROSITE" id="PS51257">
    <property type="entry name" value="PROKAR_LIPOPROTEIN"/>
    <property type="match status" value="1"/>
</dbReference>
<dbReference type="GO" id="GO:0016798">
    <property type="term" value="F:hydrolase activity, acting on glycosyl bonds"/>
    <property type="evidence" value="ECO:0007669"/>
    <property type="project" value="UniProtKB-KW"/>
</dbReference>
<evidence type="ECO:0000259" key="1">
    <source>
        <dbReference type="Pfam" id="PF13406"/>
    </source>
</evidence>
<dbReference type="EC" id="3.2.1.-" evidence="2"/>
<sequence>MTIPKISLLLSSILLVTACSTKHVDTPKIIDESNQTNPLIAVIQTDKNTSTKKIPTEIFHDLNGDFAGNYKLIEFIDYMHNYHQFTYKELYSLFSKAKDTNQIIEPCKVHNNNGSCVVQLKKGKWDRYKAMFVYERNIQRGIKFWAEHEDTLNQAYQKYGVPPEYIVGIIGIETAYGVNFGKKKVIDVLTSKAMLGDRREDFYTQQLEKFLIMSRQAGLNPSELMGSNAGAMGYGQFIASSYLDFAVDFNNDGVTDLWNAEDAIGSIANYFAKNGWDTNIKQIAIRAKYRGNRFKRLKTGYKTKYSQYKLRKKYKIIPRSKLYYKGPVSLIKLHRATYDELWFGTHNFRVLTTYNHSTFYGMAVHVLGQTVKARRGY</sequence>
<dbReference type="InterPro" id="IPR031304">
    <property type="entry name" value="SLT_2"/>
</dbReference>
<dbReference type="Pfam" id="PF13406">
    <property type="entry name" value="SLT_2"/>
    <property type="match status" value="1"/>
</dbReference>
<dbReference type="EMBL" id="FPHM01000052">
    <property type="protein sequence ID" value="SFV58571.1"/>
    <property type="molecule type" value="Genomic_DNA"/>
</dbReference>
<reference evidence="2" key="1">
    <citation type="submission" date="2016-10" db="EMBL/GenBank/DDBJ databases">
        <authorList>
            <person name="de Groot N.N."/>
        </authorList>
    </citation>
    <scope>NUCLEOTIDE SEQUENCE</scope>
</reference>
<dbReference type="Gene3D" id="1.10.8.350">
    <property type="entry name" value="Bacterial muramidase"/>
    <property type="match status" value="1"/>
</dbReference>
<dbReference type="Gene3D" id="1.10.530.10">
    <property type="match status" value="1"/>
</dbReference>
<dbReference type="GO" id="GO:0009253">
    <property type="term" value="P:peptidoglycan catabolic process"/>
    <property type="evidence" value="ECO:0007669"/>
    <property type="project" value="TreeGrafter"/>
</dbReference>
<accession>A0A1W1BYN2</accession>
<gene>
    <name evidence="2" type="ORF">MNB_SV-13-2065</name>
</gene>
<evidence type="ECO:0000313" key="2">
    <source>
        <dbReference type="EMBL" id="SFV58571.1"/>
    </source>
</evidence>
<dbReference type="PANTHER" id="PTHR30163:SF9">
    <property type="entry name" value="MEMBRANE-BOUND LYTIC MUREIN TRANSGLYCOSYLASE B"/>
    <property type="match status" value="1"/>
</dbReference>
<feature type="domain" description="Transglycosylase SLT" evidence="1">
    <location>
        <begin position="77"/>
        <end position="368"/>
    </location>
</feature>
<dbReference type="GO" id="GO:0008933">
    <property type="term" value="F:peptidoglycan lytic transglycosylase activity"/>
    <property type="evidence" value="ECO:0007669"/>
    <property type="project" value="TreeGrafter"/>
</dbReference>
<dbReference type="InterPro" id="IPR023346">
    <property type="entry name" value="Lysozyme-like_dom_sf"/>
</dbReference>
<name>A0A1W1BYN2_9ZZZZ</name>
<dbReference type="InterPro" id="IPR043426">
    <property type="entry name" value="MltB-like"/>
</dbReference>
<keyword evidence="2" id="KW-0326">Glycosidase</keyword>